<protein>
    <recommendedName>
        <fullName evidence="3">Cytoplasmic protein</fullName>
    </recommendedName>
</protein>
<gene>
    <name evidence="1" type="ORF">K701_27095</name>
</gene>
<dbReference type="NCBIfam" id="NF038085">
    <property type="entry name" value="MSMEG_6728_fam"/>
    <property type="match status" value="1"/>
</dbReference>
<sequence length="198" mass="22109">MTGAAERRRSGGARVRAAPGVVPASYPCGPRTPYEGRPMQTFLPYPDFRASAQALDRRRLGKQRVEALQVLRGLTVPGYGWRRHPAVRMWAGYEEALVRYGLEMCRVWRDLGHQDSCAASLVSGFAALHPHAPVRDQPELAAAGELPPWLGDDAFHRSHRSALVRKDPDAYVPLFPEVPDDLPYVWPPSDRRTALHPD</sequence>
<reference evidence="1 2" key="1">
    <citation type="submission" date="2013-05" db="EMBL/GenBank/DDBJ databases">
        <title>Genome Sequence of Streptomyces fradiae.</title>
        <authorList>
            <person name="Kirby R."/>
        </authorList>
    </citation>
    <scope>NUCLEOTIDE SEQUENCE [LARGE SCALE GENOMIC DNA]</scope>
    <source>
        <strain evidence="1 2">ATCC 10745</strain>
    </source>
</reference>
<evidence type="ECO:0000313" key="1">
    <source>
        <dbReference type="EMBL" id="KAF0646783.1"/>
    </source>
</evidence>
<dbReference type="Pfam" id="PF03013">
    <property type="entry name" value="Pyr_excise"/>
    <property type="match status" value="1"/>
</dbReference>
<dbReference type="InterPro" id="IPR004260">
    <property type="entry name" value="Pyr-dimer_DNA_glycosylase"/>
</dbReference>
<keyword evidence="2" id="KW-1185">Reference proteome</keyword>
<name>A0ABQ6XLY5_STRFR</name>
<dbReference type="Proteomes" id="UP000731519">
    <property type="component" value="Unassembled WGS sequence"/>
</dbReference>
<dbReference type="EMBL" id="ASYR01000047">
    <property type="protein sequence ID" value="KAF0646783.1"/>
    <property type="molecule type" value="Genomic_DNA"/>
</dbReference>
<evidence type="ECO:0008006" key="3">
    <source>
        <dbReference type="Google" id="ProtNLM"/>
    </source>
</evidence>
<proteinExistence type="predicted"/>
<organism evidence="1 2">
    <name type="scientific">Streptomyces fradiae ATCC 10745 = DSM 40063</name>
    <dbReference type="NCBI Taxonomy" id="1319510"/>
    <lineage>
        <taxon>Bacteria</taxon>
        <taxon>Bacillati</taxon>
        <taxon>Actinomycetota</taxon>
        <taxon>Actinomycetes</taxon>
        <taxon>Kitasatosporales</taxon>
        <taxon>Streptomycetaceae</taxon>
        <taxon>Streptomyces</taxon>
    </lineage>
</organism>
<evidence type="ECO:0000313" key="2">
    <source>
        <dbReference type="Proteomes" id="UP000731519"/>
    </source>
</evidence>
<accession>A0ABQ6XLY5</accession>
<comment type="caution">
    <text evidence="1">The sequence shown here is derived from an EMBL/GenBank/DDBJ whole genome shotgun (WGS) entry which is preliminary data.</text>
</comment>